<evidence type="ECO:0000256" key="1">
    <source>
        <dbReference type="ARBA" id="ARBA00022603"/>
    </source>
</evidence>
<dbReference type="EMBL" id="JAOPKA010000004">
    <property type="protein sequence ID" value="MCU4741530.1"/>
    <property type="molecule type" value="Genomic_DNA"/>
</dbReference>
<dbReference type="PANTHER" id="PTHR43167:SF1">
    <property type="entry name" value="PUTATIVE (AFU_ORTHOLOGUE AFUA_6G01830)-RELATED"/>
    <property type="match status" value="1"/>
</dbReference>
<comment type="caution">
    <text evidence="4">The sequence shown here is derived from an EMBL/GenBank/DDBJ whole genome shotgun (WGS) entry which is preliminary data.</text>
</comment>
<keyword evidence="1" id="KW-0489">Methyltransferase</keyword>
<evidence type="ECO:0000313" key="4">
    <source>
        <dbReference type="EMBL" id="MCU4741530.1"/>
    </source>
</evidence>
<keyword evidence="6" id="KW-1185">Reference proteome</keyword>
<dbReference type="SUPFAM" id="SSF53335">
    <property type="entry name" value="S-adenosyl-L-methionine-dependent methyltransferases"/>
    <property type="match status" value="1"/>
</dbReference>
<dbReference type="RefSeq" id="WP_338003367.1">
    <property type="nucleotide sequence ID" value="NZ_JAOPKA010000004.1"/>
</dbReference>
<dbReference type="Proteomes" id="UP001321018">
    <property type="component" value="Unassembled WGS sequence"/>
</dbReference>
<evidence type="ECO:0000313" key="5">
    <source>
        <dbReference type="EMBL" id="MCU4973257.1"/>
    </source>
</evidence>
<dbReference type="PROSITE" id="PS51682">
    <property type="entry name" value="SAM_OMT_I"/>
    <property type="match status" value="1"/>
</dbReference>
<dbReference type="Pfam" id="PF01596">
    <property type="entry name" value="Methyltransf_3"/>
    <property type="match status" value="1"/>
</dbReference>
<dbReference type="AlphaFoldDB" id="A0AAP3E1M8"/>
<organism evidence="4 7">
    <name type="scientific">Natronoglomus mannanivorans</name>
    <dbReference type="NCBI Taxonomy" id="2979990"/>
    <lineage>
        <taxon>Archaea</taxon>
        <taxon>Methanobacteriati</taxon>
        <taxon>Methanobacteriota</taxon>
        <taxon>Stenosarchaea group</taxon>
        <taxon>Halobacteria</taxon>
        <taxon>Halobacteriales</taxon>
        <taxon>Natrialbaceae</taxon>
        <taxon>Natronoglomus</taxon>
    </lineage>
</organism>
<evidence type="ECO:0000256" key="3">
    <source>
        <dbReference type="ARBA" id="ARBA00022691"/>
    </source>
</evidence>
<name>A0AAP3E1M8_9EURY</name>
<dbReference type="EMBL" id="JAOPKB010000005">
    <property type="protein sequence ID" value="MCU4973257.1"/>
    <property type="molecule type" value="Genomic_DNA"/>
</dbReference>
<dbReference type="InterPro" id="IPR002935">
    <property type="entry name" value="SAM_O-MeTrfase"/>
</dbReference>
<protein>
    <submittedName>
        <fullName evidence="4">O-methyltransferase</fullName>
    </submittedName>
</protein>
<evidence type="ECO:0000256" key="2">
    <source>
        <dbReference type="ARBA" id="ARBA00022679"/>
    </source>
</evidence>
<dbReference type="Gene3D" id="3.40.50.150">
    <property type="entry name" value="Vaccinia Virus protein VP39"/>
    <property type="match status" value="1"/>
</dbReference>
<dbReference type="CDD" id="cd02440">
    <property type="entry name" value="AdoMet_MTases"/>
    <property type="match status" value="1"/>
</dbReference>
<keyword evidence="3" id="KW-0949">S-adenosyl-L-methionine</keyword>
<dbReference type="PANTHER" id="PTHR43167">
    <property type="entry name" value="PUTATIVE (AFU_ORTHOLOGUE AFUA_6G01830)-RELATED"/>
    <property type="match status" value="1"/>
</dbReference>
<keyword evidence="2" id="KW-0808">Transferase</keyword>
<dbReference type="Proteomes" id="UP001320972">
    <property type="component" value="Unassembled WGS sequence"/>
</dbReference>
<proteinExistence type="predicted"/>
<accession>A0AAP3E1M8</accession>
<dbReference type="GO" id="GO:0008171">
    <property type="term" value="F:O-methyltransferase activity"/>
    <property type="evidence" value="ECO:0007669"/>
    <property type="project" value="InterPro"/>
</dbReference>
<evidence type="ECO:0000313" key="6">
    <source>
        <dbReference type="Proteomes" id="UP001320972"/>
    </source>
</evidence>
<dbReference type="GO" id="GO:0032259">
    <property type="term" value="P:methylation"/>
    <property type="evidence" value="ECO:0007669"/>
    <property type="project" value="UniProtKB-KW"/>
</dbReference>
<gene>
    <name evidence="5" type="ORF">OB955_10940</name>
    <name evidence="4" type="ORF">OB960_08955</name>
</gene>
<dbReference type="InterPro" id="IPR029063">
    <property type="entry name" value="SAM-dependent_MTases_sf"/>
</dbReference>
<reference evidence="4 6" key="1">
    <citation type="submission" date="2022-09" db="EMBL/GenBank/DDBJ databases">
        <title>Enrichment on poylsaccharides allowed isolation of novel metabolic and taxonomic groups of Haloarchaea.</title>
        <authorList>
            <person name="Sorokin D.Y."/>
            <person name="Elcheninov A.G."/>
            <person name="Khizhniak T.V."/>
            <person name="Kolganova T.V."/>
            <person name="Kublanov I.V."/>
        </authorList>
    </citation>
    <scope>NUCLEOTIDE SEQUENCE</scope>
    <source>
        <strain evidence="5 6">AArc-m2/3/4</strain>
        <strain evidence="4">AArc-xg1-1</strain>
    </source>
</reference>
<sequence length="223" mass="24230">MSILHTDAVDHILSSTVPHDDPILEEMEAQADRDGFPTIGHEVGSFLRLCARLTGARSVFEFGSGYGYSAYWVAPALGADGQIVLTEVDEAELEQAREYFERGGYADRAVFEAGDALEVIERYDGPFDLVLIDHENHRYVDGFEAVREKVAPGGVVVADNVLNSGTEMTPRDLDAFLTGGASADAGSTLEGVTEYYERVRDDPEFETTVVPVGEGLFASVRTS</sequence>
<evidence type="ECO:0000313" key="7">
    <source>
        <dbReference type="Proteomes" id="UP001321018"/>
    </source>
</evidence>